<dbReference type="RefSeq" id="WP_377101977.1">
    <property type="nucleotide sequence ID" value="NZ_JBHTHU010000021.1"/>
</dbReference>
<proteinExistence type="predicted"/>
<dbReference type="Proteomes" id="UP001596958">
    <property type="component" value="Unassembled WGS sequence"/>
</dbReference>
<keyword evidence="2" id="KW-1185">Reference proteome</keyword>
<evidence type="ECO:0000313" key="1">
    <source>
        <dbReference type="EMBL" id="MFD0751689.1"/>
    </source>
</evidence>
<reference evidence="2" key="1">
    <citation type="journal article" date="2019" name="Int. J. Syst. Evol. Microbiol.">
        <title>The Global Catalogue of Microorganisms (GCM) 10K type strain sequencing project: providing services to taxonomists for standard genome sequencing and annotation.</title>
        <authorList>
            <consortium name="The Broad Institute Genomics Platform"/>
            <consortium name="The Broad Institute Genome Sequencing Center for Infectious Disease"/>
            <person name="Wu L."/>
            <person name="Ma J."/>
        </authorList>
    </citation>
    <scope>NUCLEOTIDE SEQUENCE [LARGE SCALE GENOMIC DNA]</scope>
    <source>
        <strain evidence="2">CCUG 63418</strain>
    </source>
</reference>
<sequence>MVNVLEQVSVNEVFSTVHGAVYQNDAARCWVVDFGGKQANFDYRCLLKLRDCLYRIDVEEKLLHHAAAPDVEIIFICACDHTYVLSLLQVINLRELLQGTFVMLELNQIIYNTLYRLPL</sequence>
<name>A0ABW2Z1I5_9SPHI</name>
<dbReference type="EMBL" id="JBHTHU010000021">
    <property type="protein sequence ID" value="MFD0751689.1"/>
    <property type="molecule type" value="Genomic_DNA"/>
</dbReference>
<accession>A0ABW2Z1I5</accession>
<comment type="caution">
    <text evidence="1">The sequence shown here is derived from an EMBL/GenBank/DDBJ whole genome shotgun (WGS) entry which is preliminary data.</text>
</comment>
<evidence type="ECO:0000313" key="2">
    <source>
        <dbReference type="Proteomes" id="UP001596958"/>
    </source>
</evidence>
<organism evidence="1 2">
    <name type="scientific">Mucilaginibacter calamicampi</name>
    <dbReference type="NCBI Taxonomy" id="1302352"/>
    <lineage>
        <taxon>Bacteria</taxon>
        <taxon>Pseudomonadati</taxon>
        <taxon>Bacteroidota</taxon>
        <taxon>Sphingobacteriia</taxon>
        <taxon>Sphingobacteriales</taxon>
        <taxon>Sphingobacteriaceae</taxon>
        <taxon>Mucilaginibacter</taxon>
    </lineage>
</organism>
<protein>
    <submittedName>
        <fullName evidence="1">Uncharacterized protein</fullName>
    </submittedName>
</protein>
<gene>
    <name evidence="1" type="ORF">ACFQZS_16175</name>
</gene>